<reference evidence="1" key="1">
    <citation type="journal article" date="2020" name="Stud. Mycol.">
        <title>101 Dothideomycetes genomes: a test case for predicting lifestyles and emergence of pathogens.</title>
        <authorList>
            <person name="Haridas S."/>
            <person name="Albert R."/>
            <person name="Binder M."/>
            <person name="Bloem J."/>
            <person name="Labutti K."/>
            <person name="Salamov A."/>
            <person name="Andreopoulos B."/>
            <person name="Baker S."/>
            <person name="Barry K."/>
            <person name="Bills G."/>
            <person name="Bluhm B."/>
            <person name="Cannon C."/>
            <person name="Castanera R."/>
            <person name="Culley D."/>
            <person name="Daum C."/>
            <person name="Ezra D."/>
            <person name="Gonzalez J."/>
            <person name="Henrissat B."/>
            <person name="Kuo A."/>
            <person name="Liang C."/>
            <person name="Lipzen A."/>
            <person name="Lutzoni F."/>
            <person name="Magnuson J."/>
            <person name="Mondo S."/>
            <person name="Nolan M."/>
            <person name="Ohm R."/>
            <person name="Pangilinan J."/>
            <person name="Park H.-J."/>
            <person name="Ramirez L."/>
            <person name="Alfaro M."/>
            <person name="Sun H."/>
            <person name="Tritt A."/>
            <person name="Yoshinaga Y."/>
            <person name="Zwiers L.-H."/>
            <person name="Turgeon B."/>
            <person name="Goodwin S."/>
            <person name="Spatafora J."/>
            <person name="Crous P."/>
            <person name="Grigoriev I."/>
        </authorList>
    </citation>
    <scope>NUCLEOTIDE SEQUENCE</scope>
    <source>
        <strain evidence="1">CBS 122367</strain>
    </source>
</reference>
<sequence length="116" mass="12633">MPSTPVSNTANALRPASTLYHLDYQASSNAHAAIRSLTRGPLHSRSPHRQSQHFHLIFCLCVGGKRPDLILSPKSRSAVAALVSLSTQSGVPDIWTDFEKLRNRHVSAGTRAAPLR</sequence>
<evidence type="ECO:0000313" key="2">
    <source>
        <dbReference type="Proteomes" id="UP000799291"/>
    </source>
</evidence>
<keyword evidence="2" id="KW-1185">Reference proteome</keyword>
<name>A0A6G1JJM0_9PLEO</name>
<evidence type="ECO:0000313" key="1">
    <source>
        <dbReference type="EMBL" id="KAF2690752.1"/>
    </source>
</evidence>
<protein>
    <submittedName>
        <fullName evidence="1">Uncharacterized protein</fullName>
    </submittedName>
</protein>
<proteinExistence type="predicted"/>
<dbReference type="Proteomes" id="UP000799291">
    <property type="component" value="Unassembled WGS sequence"/>
</dbReference>
<accession>A0A6G1JJM0</accession>
<gene>
    <name evidence="1" type="ORF">K458DRAFT_412095</name>
</gene>
<dbReference type="AlphaFoldDB" id="A0A6G1JJM0"/>
<dbReference type="EMBL" id="MU005570">
    <property type="protein sequence ID" value="KAF2690752.1"/>
    <property type="molecule type" value="Genomic_DNA"/>
</dbReference>
<organism evidence="1 2">
    <name type="scientific">Lentithecium fluviatile CBS 122367</name>
    <dbReference type="NCBI Taxonomy" id="1168545"/>
    <lineage>
        <taxon>Eukaryota</taxon>
        <taxon>Fungi</taxon>
        <taxon>Dikarya</taxon>
        <taxon>Ascomycota</taxon>
        <taxon>Pezizomycotina</taxon>
        <taxon>Dothideomycetes</taxon>
        <taxon>Pleosporomycetidae</taxon>
        <taxon>Pleosporales</taxon>
        <taxon>Massarineae</taxon>
        <taxon>Lentitheciaceae</taxon>
        <taxon>Lentithecium</taxon>
    </lineage>
</organism>